<evidence type="ECO:0000313" key="2">
    <source>
        <dbReference type="Proteomes" id="UP001055811"/>
    </source>
</evidence>
<reference evidence="1 2" key="2">
    <citation type="journal article" date="2022" name="Mol. Ecol. Resour.">
        <title>The genomes of chicory, endive, great burdock and yacon provide insights into Asteraceae paleo-polyploidization history and plant inulin production.</title>
        <authorList>
            <person name="Fan W."/>
            <person name="Wang S."/>
            <person name="Wang H."/>
            <person name="Wang A."/>
            <person name="Jiang F."/>
            <person name="Liu H."/>
            <person name="Zhao H."/>
            <person name="Xu D."/>
            <person name="Zhang Y."/>
        </authorList>
    </citation>
    <scope>NUCLEOTIDE SEQUENCE [LARGE SCALE GENOMIC DNA]</scope>
    <source>
        <strain evidence="2">cv. Punajuju</strain>
        <tissue evidence="1">Leaves</tissue>
    </source>
</reference>
<keyword evidence="2" id="KW-1185">Reference proteome</keyword>
<reference evidence="2" key="1">
    <citation type="journal article" date="2022" name="Mol. Ecol. Resour.">
        <title>The genomes of chicory, endive, great burdock and yacon provide insights into Asteraceae palaeo-polyploidization history and plant inulin production.</title>
        <authorList>
            <person name="Fan W."/>
            <person name="Wang S."/>
            <person name="Wang H."/>
            <person name="Wang A."/>
            <person name="Jiang F."/>
            <person name="Liu H."/>
            <person name="Zhao H."/>
            <person name="Xu D."/>
            <person name="Zhang Y."/>
        </authorList>
    </citation>
    <scope>NUCLEOTIDE SEQUENCE [LARGE SCALE GENOMIC DNA]</scope>
    <source>
        <strain evidence="2">cv. Punajuju</strain>
    </source>
</reference>
<organism evidence="1 2">
    <name type="scientific">Cichorium intybus</name>
    <name type="common">Chicory</name>
    <dbReference type="NCBI Taxonomy" id="13427"/>
    <lineage>
        <taxon>Eukaryota</taxon>
        <taxon>Viridiplantae</taxon>
        <taxon>Streptophyta</taxon>
        <taxon>Embryophyta</taxon>
        <taxon>Tracheophyta</taxon>
        <taxon>Spermatophyta</taxon>
        <taxon>Magnoliopsida</taxon>
        <taxon>eudicotyledons</taxon>
        <taxon>Gunneridae</taxon>
        <taxon>Pentapetalae</taxon>
        <taxon>asterids</taxon>
        <taxon>campanulids</taxon>
        <taxon>Asterales</taxon>
        <taxon>Asteraceae</taxon>
        <taxon>Cichorioideae</taxon>
        <taxon>Cichorieae</taxon>
        <taxon>Cichoriinae</taxon>
        <taxon>Cichorium</taxon>
    </lineage>
</organism>
<sequence>MDKCVHVNQCAWVTNAELNQDSKTIRSKLTGGGSNRSFNWASLALRLPPLRSAFLRFLDALTSLIKVRLPPLSSPSDMMVGRVWAIQSALGAEGFCYASKQICGLFKTKIHESMKKMFFELRNM</sequence>
<name>A0ACB9CST3_CICIN</name>
<evidence type="ECO:0000313" key="1">
    <source>
        <dbReference type="EMBL" id="KAI3737320.1"/>
    </source>
</evidence>
<proteinExistence type="predicted"/>
<accession>A0ACB9CST3</accession>
<protein>
    <submittedName>
        <fullName evidence="1">Uncharacterized protein</fullName>
    </submittedName>
</protein>
<dbReference type="Proteomes" id="UP001055811">
    <property type="component" value="Linkage Group LG05"/>
</dbReference>
<comment type="caution">
    <text evidence="1">The sequence shown here is derived from an EMBL/GenBank/DDBJ whole genome shotgun (WGS) entry which is preliminary data.</text>
</comment>
<dbReference type="EMBL" id="CM042013">
    <property type="protein sequence ID" value="KAI3737320.1"/>
    <property type="molecule type" value="Genomic_DNA"/>
</dbReference>
<gene>
    <name evidence="1" type="ORF">L2E82_27318</name>
</gene>